<dbReference type="PANTHER" id="PTHR10539">
    <property type="entry name" value="26S PROTEASOME NON-ATPASE REGULATORY SUBUNIT 13"/>
    <property type="match status" value="1"/>
</dbReference>
<dbReference type="GO" id="GO:0005198">
    <property type="term" value="F:structural molecule activity"/>
    <property type="evidence" value="ECO:0007669"/>
    <property type="project" value="TreeGrafter"/>
</dbReference>
<dbReference type="AlphaFoldDB" id="A0A5D2EU20"/>
<name>A0A5D2EU20_GOSDA</name>
<feature type="domain" description="PSD13 N-terminal" evidence="2">
    <location>
        <begin position="8"/>
        <end position="39"/>
    </location>
</feature>
<dbReference type="GO" id="GO:0008541">
    <property type="term" value="C:proteasome regulatory particle, lid subcomplex"/>
    <property type="evidence" value="ECO:0007669"/>
    <property type="project" value="TreeGrafter"/>
</dbReference>
<organism evidence="3 4">
    <name type="scientific">Gossypium darwinii</name>
    <name type="common">Darwin's cotton</name>
    <name type="synonym">Gossypium barbadense var. darwinii</name>
    <dbReference type="NCBI Taxonomy" id="34276"/>
    <lineage>
        <taxon>Eukaryota</taxon>
        <taxon>Viridiplantae</taxon>
        <taxon>Streptophyta</taxon>
        <taxon>Embryophyta</taxon>
        <taxon>Tracheophyta</taxon>
        <taxon>Spermatophyta</taxon>
        <taxon>Magnoliopsida</taxon>
        <taxon>eudicotyledons</taxon>
        <taxon>Gunneridae</taxon>
        <taxon>Pentapetalae</taxon>
        <taxon>rosids</taxon>
        <taxon>malvids</taxon>
        <taxon>Malvales</taxon>
        <taxon>Malvaceae</taxon>
        <taxon>Malvoideae</taxon>
        <taxon>Gossypium</taxon>
    </lineage>
</organism>
<dbReference type="InterPro" id="IPR035298">
    <property type="entry name" value="PSMD13"/>
</dbReference>
<dbReference type="GO" id="GO:0005829">
    <property type="term" value="C:cytosol"/>
    <property type="evidence" value="ECO:0007669"/>
    <property type="project" value="TreeGrafter"/>
</dbReference>
<evidence type="ECO:0000256" key="1">
    <source>
        <dbReference type="ARBA" id="ARBA00022942"/>
    </source>
</evidence>
<dbReference type="GO" id="GO:0006511">
    <property type="term" value="P:ubiquitin-dependent protein catabolic process"/>
    <property type="evidence" value="ECO:0007669"/>
    <property type="project" value="TreeGrafter"/>
</dbReference>
<dbReference type="InterPro" id="IPR054179">
    <property type="entry name" value="PSD13_N"/>
</dbReference>
<dbReference type="Pfam" id="PF22037">
    <property type="entry name" value="PSD13_N"/>
    <property type="match status" value="1"/>
</dbReference>
<keyword evidence="4" id="KW-1185">Reference proteome</keyword>
<evidence type="ECO:0000259" key="2">
    <source>
        <dbReference type="Pfam" id="PF22037"/>
    </source>
</evidence>
<dbReference type="GO" id="GO:0005634">
    <property type="term" value="C:nucleus"/>
    <property type="evidence" value="ECO:0007669"/>
    <property type="project" value="TreeGrafter"/>
</dbReference>
<dbReference type="Proteomes" id="UP000323506">
    <property type="component" value="Chromosome A11"/>
</dbReference>
<proteinExistence type="predicted"/>
<gene>
    <name evidence="3" type="ORF">ES288_A11G354500v1</name>
</gene>
<reference evidence="3 4" key="1">
    <citation type="submission" date="2019-06" db="EMBL/GenBank/DDBJ databases">
        <title>WGS assembly of Gossypium darwinii.</title>
        <authorList>
            <person name="Chen Z.J."/>
            <person name="Sreedasyam A."/>
            <person name="Ando A."/>
            <person name="Song Q."/>
            <person name="De L."/>
            <person name="Hulse-Kemp A."/>
            <person name="Ding M."/>
            <person name="Ye W."/>
            <person name="Kirkbride R."/>
            <person name="Jenkins J."/>
            <person name="Plott C."/>
            <person name="Lovell J."/>
            <person name="Lin Y.-M."/>
            <person name="Vaughn R."/>
            <person name="Liu B."/>
            <person name="Li W."/>
            <person name="Simpson S."/>
            <person name="Scheffler B."/>
            <person name="Saski C."/>
            <person name="Grover C."/>
            <person name="Hu G."/>
            <person name="Conover J."/>
            <person name="Carlson J."/>
            <person name="Shu S."/>
            <person name="Boston L."/>
            <person name="Williams M."/>
            <person name="Peterson D."/>
            <person name="Mcgee K."/>
            <person name="Jones D."/>
            <person name="Wendel J."/>
            <person name="Stelly D."/>
            <person name="Grimwood J."/>
            <person name="Schmutz J."/>
        </authorList>
    </citation>
    <scope>NUCLEOTIDE SEQUENCE [LARGE SCALE GENOMIC DNA]</scope>
    <source>
        <strain evidence="3">1808015.09</strain>
    </source>
</reference>
<evidence type="ECO:0000313" key="3">
    <source>
        <dbReference type="EMBL" id="TYG96489.1"/>
    </source>
</evidence>
<dbReference type="PANTHER" id="PTHR10539:SF0">
    <property type="entry name" value="26S PROTEASOME NON-ATPASE REGULATORY SUBUNIT 13"/>
    <property type="match status" value="1"/>
</dbReference>
<dbReference type="EMBL" id="CM017698">
    <property type="protein sequence ID" value="TYG96489.1"/>
    <property type="molecule type" value="Genomic_DNA"/>
</dbReference>
<sequence>MVPCYSVESDLAFDLSISALLGDNIYNFGELLAHPIFSLACYCKSNRFFL</sequence>
<protein>
    <recommendedName>
        <fullName evidence="2">PSD13 N-terminal domain-containing protein</fullName>
    </recommendedName>
</protein>
<evidence type="ECO:0000313" key="4">
    <source>
        <dbReference type="Proteomes" id="UP000323506"/>
    </source>
</evidence>
<accession>A0A5D2EU20</accession>
<keyword evidence="1" id="KW-0647">Proteasome</keyword>